<dbReference type="PIRSF" id="PIRSF001413">
    <property type="entry name" value="Trp_syn_beta"/>
    <property type="match status" value="1"/>
</dbReference>
<evidence type="ECO:0000256" key="1">
    <source>
        <dbReference type="ARBA" id="ARBA00001933"/>
    </source>
</evidence>
<dbReference type="Proteomes" id="UP000006793">
    <property type="component" value="Chromosome"/>
</dbReference>
<evidence type="ECO:0000256" key="9">
    <source>
        <dbReference type="ARBA" id="ARBA00023141"/>
    </source>
</evidence>
<evidence type="ECO:0000256" key="10">
    <source>
        <dbReference type="ARBA" id="ARBA00023239"/>
    </source>
</evidence>
<dbReference type="PATRIC" id="fig|667014.3.peg.1317"/>
<dbReference type="GO" id="GO:0030170">
    <property type="term" value="F:pyridoxal phosphate binding"/>
    <property type="evidence" value="ECO:0007669"/>
    <property type="project" value="InterPro"/>
</dbReference>
<comment type="pathway">
    <text evidence="3 12">Amino-acid biosynthesis; L-tryptophan biosynthesis; L-tryptophan from chorismate: step 5/5.</text>
</comment>
<keyword evidence="15" id="KW-1185">Reference proteome</keyword>
<dbReference type="CDD" id="cd06446">
    <property type="entry name" value="Trp-synth_B"/>
    <property type="match status" value="1"/>
</dbReference>
<gene>
    <name evidence="12" type="primary">trpB</name>
    <name evidence="14" type="ordered locus">Thein_1281</name>
</gene>
<evidence type="ECO:0000256" key="4">
    <source>
        <dbReference type="ARBA" id="ARBA00009982"/>
    </source>
</evidence>
<evidence type="ECO:0000256" key="2">
    <source>
        <dbReference type="ARBA" id="ARBA00002786"/>
    </source>
</evidence>
<feature type="domain" description="Tryptophan synthase beta chain-like PALP" evidence="13">
    <location>
        <begin position="76"/>
        <end position="414"/>
    </location>
</feature>
<feature type="modified residue" description="N6-(pyridoxal phosphate)lysine" evidence="12">
    <location>
        <position position="112"/>
    </location>
</feature>
<dbReference type="EMBL" id="CP002683">
    <property type="protein sequence ID" value="AEH45148.1"/>
    <property type="molecule type" value="Genomic_DNA"/>
</dbReference>
<dbReference type="NCBIfam" id="TIGR01415">
    <property type="entry name" value="trpB_rel"/>
    <property type="match status" value="1"/>
</dbReference>
<dbReference type="SUPFAM" id="SSF53686">
    <property type="entry name" value="Tryptophan synthase beta subunit-like PLP-dependent enzymes"/>
    <property type="match status" value="1"/>
</dbReference>
<keyword evidence="6 12" id="KW-0028">Amino-acid biosynthesis</keyword>
<dbReference type="InterPro" id="IPR006654">
    <property type="entry name" value="Trp_synth_beta"/>
</dbReference>
<dbReference type="KEGG" id="tid:Thein_1281"/>
<dbReference type="PANTHER" id="PTHR48077">
    <property type="entry name" value="TRYPTOPHAN SYNTHASE-RELATED"/>
    <property type="match status" value="1"/>
</dbReference>
<dbReference type="InParanoid" id="F8A920"/>
<dbReference type="InterPro" id="IPR006653">
    <property type="entry name" value="Trp_synth_b_CS"/>
</dbReference>
<comment type="catalytic activity">
    <reaction evidence="11 12">
        <text>(1S,2R)-1-C-(indol-3-yl)glycerol 3-phosphate + L-serine = D-glyceraldehyde 3-phosphate + L-tryptophan + H2O</text>
        <dbReference type="Rhea" id="RHEA:10532"/>
        <dbReference type="ChEBI" id="CHEBI:15377"/>
        <dbReference type="ChEBI" id="CHEBI:33384"/>
        <dbReference type="ChEBI" id="CHEBI:57912"/>
        <dbReference type="ChEBI" id="CHEBI:58866"/>
        <dbReference type="ChEBI" id="CHEBI:59776"/>
        <dbReference type="EC" id="4.2.1.20"/>
    </reaction>
</comment>
<evidence type="ECO:0000256" key="6">
    <source>
        <dbReference type="ARBA" id="ARBA00022605"/>
    </source>
</evidence>
<dbReference type="NCBIfam" id="NF009057">
    <property type="entry name" value="PRK12391.1"/>
    <property type="match status" value="1"/>
</dbReference>
<protein>
    <recommendedName>
        <fullName evidence="12">Tryptophan synthase beta chain</fullName>
        <ecNumber evidence="12">4.2.1.20</ecNumber>
    </recommendedName>
</protein>
<name>F8A920_THEID</name>
<dbReference type="InterPro" id="IPR036052">
    <property type="entry name" value="TrpB-like_PALP_sf"/>
</dbReference>
<evidence type="ECO:0000256" key="7">
    <source>
        <dbReference type="ARBA" id="ARBA00022822"/>
    </source>
</evidence>
<keyword evidence="9 12" id="KW-0057">Aromatic amino acid biosynthesis</keyword>
<dbReference type="EC" id="4.2.1.20" evidence="12"/>
<dbReference type="InterPro" id="IPR001926">
    <property type="entry name" value="TrpB-like_PALP"/>
</dbReference>
<dbReference type="HOGENOM" id="CLU_042858_1_0_0"/>
<dbReference type="InterPro" id="IPR006316">
    <property type="entry name" value="Trp_synth_b-like"/>
</dbReference>
<evidence type="ECO:0000256" key="12">
    <source>
        <dbReference type="HAMAP-Rule" id="MF_00133"/>
    </source>
</evidence>
<comment type="subunit">
    <text evidence="5 12">Tetramer of two alpha and two beta chains.</text>
</comment>
<keyword evidence="7 12" id="KW-0822">Tryptophan biosynthesis</keyword>
<evidence type="ECO:0000259" key="13">
    <source>
        <dbReference type="Pfam" id="PF00291"/>
    </source>
</evidence>
<dbReference type="GO" id="GO:0004834">
    <property type="term" value="F:tryptophan synthase activity"/>
    <property type="evidence" value="ECO:0007669"/>
    <property type="project" value="UniProtKB-UniRule"/>
</dbReference>
<dbReference type="InterPro" id="IPR023026">
    <property type="entry name" value="Trp_synth_beta/beta-like"/>
</dbReference>
<evidence type="ECO:0000313" key="15">
    <source>
        <dbReference type="Proteomes" id="UP000006793"/>
    </source>
</evidence>
<dbReference type="PROSITE" id="PS00168">
    <property type="entry name" value="TRP_SYNTHASE_BETA"/>
    <property type="match status" value="1"/>
</dbReference>
<evidence type="ECO:0000256" key="3">
    <source>
        <dbReference type="ARBA" id="ARBA00004733"/>
    </source>
</evidence>
<comment type="cofactor">
    <cofactor evidence="1 12">
        <name>pyridoxal 5'-phosphate</name>
        <dbReference type="ChEBI" id="CHEBI:597326"/>
    </cofactor>
</comment>
<reference evidence="14 15" key="2">
    <citation type="journal article" date="2012" name="Stand. Genomic Sci.">
        <title>Complete genome sequence of the thermophilic sulfate-reducing ocean bacterium Thermodesulfatator indicus type strain (CIR29812(T)).</title>
        <authorList>
            <person name="Anderson I."/>
            <person name="Saunders E."/>
            <person name="Lapidus A."/>
            <person name="Nolan M."/>
            <person name="Lucas S."/>
            <person name="Tice H."/>
            <person name="Del Rio T.G."/>
            <person name="Cheng J.F."/>
            <person name="Han C."/>
            <person name="Tapia R."/>
            <person name="Goodwin L.A."/>
            <person name="Pitluck S."/>
            <person name="Liolios K."/>
            <person name="Mavromatis K."/>
            <person name="Pagani I."/>
            <person name="Ivanova N."/>
            <person name="Mikhailova N."/>
            <person name="Pati A."/>
            <person name="Chen A."/>
            <person name="Palaniappan K."/>
            <person name="Land M."/>
            <person name="Hauser L."/>
            <person name="Jeffries C.D."/>
            <person name="Chang Y.J."/>
            <person name="Brambilla E.M."/>
            <person name="Rohde M."/>
            <person name="Spring S."/>
            <person name="Goker M."/>
            <person name="Detter J.C."/>
            <person name="Woyke T."/>
            <person name="Bristow J."/>
            <person name="Eisen J.A."/>
            <person name="Markowitz V."/>
            <person name="Hugenholtz P."/>
            <person name="Kyrpides N.C."/>
            <person name="Klenk H.P."/>
        </authorList>
    </citation>
    <scope>NUCLEOTIDE SEQUENCE [LARGE SCALE GENOMIC DNA]</scope>
    <source>
        <strain evidence="15">DSM 15286 / JCM 11887 / CIR29812</strain>
    </source>
</reference>
<dbReference type="GO" id="GO:0005737">
    <property type="term" value="C:cytoplasm"/>
    <property type="evidence" value="ECO:0007669"/>
    <property type="project" value="TreeGrafter"/>
</dbReference>
<evidence type="ECO:0000313" key="14">
    <source>
        <dbReference type="EMBL" id="AEH45148.1"/>
    </source>
</evidence>
<dbReference type="STRING" id="667014.Thein_1281"/>
<reference evidence="15" key="1">
    <citation type="submission" date="2011-04" db="EMBL/GenBank/DDBJ databases">
        <title>The complete genome of Thermodesulfatator indicus DSM 15286.</title>
        <authorList>
            <person name="Lucas S."/>
            <person name="Copeland A."/>
            <person name="Lapidus A."/>
            <person name="Bruce D."/>
            <person name="Goodwin L."/>
            <person name="Pitluck S."/>
            <person name="Peters L."/>
            <person name="Kyrpides N."/>
            <person name="Mavromatis K."/>
            <person name="Pagani I."/>
            <person name="Ivanova N."/>
            <person name="Saunders L."/>
            <person name="Detter J.C."/>
            <person name="Tapia R."/>
            <person name="Han C."/>
            <person name="Land M."/>
            <person name="Hauser L."/>
            <person name="Markowitz V."/>
            <person name="Cheng J.-F."/>
            <person name="Hugenholtz P."/>
            <person name="Woyke T."/>
            <person name="Wu D."/>
            <person name="Spring S."/>
            <person name="Schroeder M."/>
            <person name="Brambilla E."/>
            <person name="Klenk H.-P."/>
            <person name="Eisen J.A."/>
        </authorList>
    </citation>
    <scope>NUCLEOTIDE SEQUENCE [LARGE SCALE GENOMIC DNA]</scope>
    <source>
        <strain evidence="15">DSM 15286 / JCM 11887 / CIR29812</strain>
    </source>
</reference>
<sequence length="458" mass="50132">MDDTKILLSENELPEAWYNIIPRLPNPPAPPLNPQTKEPVKPEDLEPIFPKSLIEQEMSPEPWVEIPGAVREIYKLWRPTPLQRARNLEKALGTPARIYFKNESVSPPGSHKPNTAVAQAYYNKEAGIKRLATETGAGQWGSALSFACKLFGLECTVYMVKVSFEQKPFRKSLMHIWGAEVFPSPTNRTQAGRKILEENPDSTGSLGIAISEAVEDAATHEDTNYALGSVLNHVLLHQTVIGLETQKQLALAGEKPDILIGCVGGGSNFAGFTFPFIGDIIEGKLEAEVIAVEPTSCPTLTKGIYTYDFGDTAGLTPLLLMHTLGHSFEPPAIHAGGLRYHGDAPLVCQLVKDGYIKPRAYPQNPCFEAAVLFAQTEGIIPAPETSHAIKAAVDEALKCKETGEEKVIVFGFSGHGHFDLAAYDAYLEGKLEDYEYPEEKIKEALEALAHFPKFPTGL</sequence>
<comment type="function">
    <text evidence="2 12">The beta subunit is responsible for the synthesis of L-tryptophan from indole and L-serine.</text>
</comment>
<dbReference type="PIRSF" id="PIRSF500824">
    <property type="entry name" value="TrpB_prok"/>
    <property type="match status" value="1"/>
</dbReference>
<dbReference type="GO" id="GO:0052684">
    <property type="term" value="F:L-serine hydro-lyase (adding indole, L-tryptophan-forming) activity"/>
    <property type="evidence" value="ECO:0007669"/>
    <property type="project" value="TreeGrafter"/>
</dbReference>
<evidence type="ECO:0000256" key="5">
    <source>
        <dbReference type="ARBA" id="ARBA00011270"/>
    </source>
</evidence>
<evidence type="ECO:0000256" key="8">
    <source>
        <dbReference type="ARBA" id="ARBA00022898"/>
    </source>
</evidence>
<proteinExistence type="inferred from homology"/>
<comment type="similarity">
    <text evidence="4 12">Belongs to the TrpB family.</text>
</comment>
<dbReference type="AlphaFoldDB" id="F8A920"/>
<dbReference type="OrthoDB" id="9766131at2"/>
<keyword evidence="8 12" id="KW-0663">Pyridoxal phosphate</keyword>
<accession>F8A920</accession>
<dbReference type="Pfam" id="PF00291">
    <property type="entry name" value="PALP"/>
    <property type="match status" value="1"/>
</dbReference>
<dbReference type="RefSeq" id="WP_013907890.1">
    <property type="nucleotide sequence ID" value="NC_015681.1"/>
</dbReference>
<dbReference type="UniPathway" id="UPA00035">
    <property type="reaction ID" value="UER00044"/>
</dbReference>
<dbReference type="HAMAP" id="MF_00133">
    <property type="entry name" value="Trp_synth_beta"/>
    <property type="match status" value="1"/>
</dbReference>
<dbReference type="PANTHER" id="PTHR48077:SF6">
    <property type="entry name" value="TRYPTOPHAN SYNTHASE"/>
    <property type="match status" value="1"/>
</dbReference>
<keyword evidence="10 12" id="KW-0456">Lyase</keyword>
<dbReference type="Gene3D" id="3.40.50.1100">
    <property type="match status" value="2"/>
</dbReference>
<evidence type="ECO:0000256" key="11">
    <source>
        <dbReference type="ARBA" id="ARBA00049047"/>
    </source>
</evidence>
<organism evidence="14 15">
    <name type="scientific">Thermodesulfatator indicus (strain DSM 15286 / JCM 11887 / CIR29812)</name>
    <dbReference type="NCBI Taxonomy" id="667014"/>
    <lineage>
        <taxon>Bacteria</taxon>
        <taxon>Pseudomonadati</taxon>
        <taxon>Thermodesulfobacteriota</taxon>
        <taxon>Thermodesulfobacteria</taxon>
        <taxon>Thermodesulfobacteriales</taxon>
        <taxon>Thermodesulfatatoraceae</taxon>
        <taxon>Thermodesulfatator</taxon>
    </lineage>
</organism>
<dbReference type="eggNOG" id="COG1350">
    <property type="taxonomic scope" value="Bacteria"/>
</dbReference>
<dbReference type="PaxDb" id="667014-Thein_1281"/>